<keyword evidence="1" id="KW-0732">Signal</keyword>
<dbReference type="AlphaFoldDB" id="A0A8J9YPI9"/>
<dbReference type="GO" id="GO:0042420">
    <property type="term" value="P:dopamine catabolic process"/>
    <property type="evidence" value="ECO:0007669"/>
    <property type="project" value="TreeGrafter"/>
</dbReference>
<keyword evidence="4" id="KW-1185">Reference proteome</keyword>
<dbReference type="GO" id="GO:0042421">
    <property type="term" value="P:norepinephrine biosynthetic process"/>
    <property type="evidence" value="ECO:0007669"/>
    <property type="project" value="TreeGrafter"/>
</dbReference>
<proteinExistence type="predicted"/>
<dbReference type="Proteomes" id="UP000838412">
    <property type="component" value="Chromosome 1"/>
</dbReference>
<dbReference type="GO" id="GO:0005507">
    <property type="term" value="F:copper ion binding"/>
    <property type="evidence" value="ECO:0007669"/>
    <property type="project" value="TreeGrafter"/>
</dbReference>
<feature type="signal peptide" evidence="1">
    <location>
        <begin position="1"/>
        <end position="26"/>
    </location>
</feature>
<dbReference type="GO" id="GO:0005615">
    <property type="term" value="C:extracellular space"/>
    <property type="evidence" value="ECO:0007669"/>
    <property type="project" value="TreeGrafter"/>
</dbReference>
<evidence type="ECO:0000313" key="4">
    <source>
        <dbReference type="Proteomes" id="UP000838412"/>
    </source>
</evidence>
<protein>
    <submittedName>
        <fullName evidence="3">Hypp733 protein</fullName>
    </submittedName>
</protein>
<evidence type="ECO:0000256" key="1">
    <source>
        <dbReference type="SAM" id="SignalP"/>
    </source>
</evidence>
<feature type="domain" description="DOMON" evidence="2">
    <location>
        <begin position="39"/>
        <end position="92"/>
    </location>
</feature>
<dbReference type="GO" id="GO:0030667">
    <property type="term" value="C:secretory granule membrane"/>
    <property type="evidence" value="ECO:0007669"/>
    <property type="project" value="TreeGrafter"/>
</dbReference>
<dbReference type="OrthoDB" id="19261at2759"/>
<dbReference type="Pfam" id="PF03351">
    <property type="entry name" value="DOMON"/>
    <property type="match status" value="1"/>
</dbReference>
<dbReference type="PANTHER" id="PTHR10157">
    <property type="entry name" value="DOPAMINE BETA HYDROXYLASE RELATED"/>
    <property type="match status" value="1"/>
</dbReference>
<dbReference type="CDD" id="cd09631">
    <property type="entry name" value="DOMON_DOH"/>
    <property type="match status" value="1"/>
</dbReference>
<dbReference type="PANTHER" id="PTHR10157:SF23">
    <property type="entry name" value="MOXD1 HOMOLOG 1"/>
    <property type="match status" value="1"/>
</dbReference>
<evidence type="ECO:0000313" key="3">
    <source>
        <dbReference type="EMBL" id="CAH1233411.1"/>
    </source>
</evidence>
<evidence type="ECO:0000259" key="2">
    <source>
        <dbReference type="PROSITE" id="PS50836"/>
    </source>
</evidence>
<dbReference type="InterPro" id="IPR005018">
    <property type="entry name" value="DOMON_domain"/>
</dbReference>
<dbReference type="InterPro" id="IPR000945">
    <property type="entry name" value="DBH-like"/>
</dbReference>
<dbReference type="PROSITE" id="PS50836">
    <property type="entry name" value="DOMON"/>
    <property type="match status" value="1"/>
</dbReference>
<sequence length="92" mass="10150">MGKVSYRLCLLVLEAAFVFFGQLVCADDFTHHESLDEEGKFHLFWKFDDEKIEFEAQVQTTGWVGLGLSPNGGMPGSDIAIGCVKDGTAYLT</sequence>
<name>A0A8J9YPI9_BRALA</name>
<gene>
    <name evidence="3" type="primary">Hypp733</name>
    <name evidence="3" type="ORF">BLAG_LOCUS2183</name>
</gene>
<accession>A0A8J9YPI9</accession>
<organism evidence="3 4">
    <name type="scientific">Branchiostoma lanceolatum</name>
    <name type="common">Common lancelet</name>
    <name type="synonym">Amphioxus lanceolatum</name>
    <dbReference type="NCBI Taxonomy" id="7740"/>
    <lineage>
        <taxon>Eukaryota</taxon>
        <taxon>Metazoa</taxon>
        <taxon>Chordata</taxon>
        <taxon>Cephalochordata</taxon>
        <taxon>Leptocardii</taxon>
        <taxon>Amphioxiformes</taxon>
        <taxon>Branchiostomatidae</taxon>
        <taxon>Branchiostoma</taxon>
    </lineage>
</organism>
<feature type="chain" id="PRO_5035432431" evidence="1">
    <location>
        <begin position="27"/>
        <end position="92"/>
    </location>
</feature>
<dbReference type="GO" id="GO:0006589">
    <property type="term" value="P:octopamine biosynthetic process"/>
    <property type="evidence" value="ECO:0007669"/>
    <property type="project" value="TreeGrafter"/>
</dbReference>
<reference evidence="3" key="1">
    <citation type="submission" date="2022-01" db="EMBL/GenBank/DDBJ databases">
        <authorList>
            <person name="Braso-Vives M."/>
        </authorList>
    </citation>
    <scope>NUCLEOTIDE SEQUENCE</scope>
</reference>
<dbReference type="EMBL" id="OV696686">
    <property type="protein sequence ID" value="CAH1233411.1"/>
    <property type="molecule type" value="Genomic_DNA"/>
</dbReference>
<dbReference type="InterPro" id="IPR045266">
    <property type="entry name" value="DOH_DOMON"/>
</dbReference>
<dbReference type="GO" id="GO:0004500">
    <property type="term" value="F:dopamine beta-monooxygenase activity"/>
    <property type="evidence" value="ECO:0007669"/>
    <property type="project" value="InterPro"/>
</dbReference>